<gene>
    <name evidence="3" type="ORF">GCM10023167_10490</name>
</gene>
<dbReference type="SMART" id="SM00347">
    <property type="entry name" value="HTH_MARR"/>
    <property type="match status" value="1"/>
</dbReference>
<evidence type="ECO:0000313" key="4">
    <source>
        <dbReference type="Proteomes" id="UP001500642"/>
    </source>
</evidence>
<reference evidence="4" key="1">
    <citation type="journal article" date="2019" name="Int. J. Syst. Evol. Microbiol.">
        <title>The Global Catalogue of Microorganisms (GCM) 10K type strain sequencing project: providing services to taxonomists for standard genome sequencing and annotation.</title>
        <authorList>
            <consortium name="The Broad Institute Genomics Platform"/>
            <consortium name="The Broad Institute Genome Sequencing Center for Infectious Disease"/>
            <person name="Wu L."/>
            <person name="Ma J."/>
        </authorList>
    </citation>
    <scope>NUCLEOTIDE SEQUENCE [LARGE SCALE GENOMIC DNA]</scope>
    <source>
        <strain evidence="4">JCM 17808</strain>
    </source>
</reference>
<dbReference type="PANTHER" id="PTHR33164">
    <property type="entry name" value="TRANSCRIPTIONAL REGULATOR, MARR FAMILY"/>
    <property type="match status" value="1"/>
</dbReference>
<organism evidence="3 4">
    <name type="scientific">Brevibacterium pityocampae</name>
    <dbReference type="NCBI Taxonomy" id="506594"/>
    <lineage>
        <taxon>Bacteria</taxon>
        <taxon>Bacillati</taxon>
        <taxon>Actinomycetota</taxon>
        <taxon>Actinomycetes</taxon>
        <taxon>Micrococcales</taxon>
        <taxon>Brevibacteriaceae</taxon>
        <taxon>Brevibacterium</taxon>
    </lineage>
</organism>
<dbReference type="InterPro" id="IPR036388">
    <property type="entry name" value="WH-like_DNA-bd_sf"/>
</dbReference>
<dbReference type="InterPro" id="IPR036390">
    <property type="entry name" value="WH_DNA-bd_sf"/>
</dbReference>
<dbReference type="RefSeq" id="WP_345030489.1">
    <property type="nucleotide sequence ID" value="NZ_BAABGL010000004.1"/>
</dbReference>
<evidence type="ECO:0000259" key="2">
    <source>
        <dbReference type="SMART" id="SM00347"/>
    </source>
</evidence>
<dbReference type="Pfam" id="PF12802">
    <property type="entry name" value="MarR_2"/>
    <property type="match status" value="1"/>
</dbReference>
<comment type="caution">
    <text evidence="3">The sequence shown here is derived from an EMBL/GenBank/DDBJ whole genome shotgun (WGS) entry which is preliminary data.</text>
</comment>
<evidence type="ECO:0000313" key="3">
    <source>
        <dbReference type="EMBL" id="GAA4386994.1"/>
    </source>
</evidence>
<feature type="compositionally biased region" description="Low complexity" evidence="1">
    <location>
        <begin position="8"/>
        <end position="17"/>
    </location>
</feature>
<proteinExistence type="predicted"/>
<dbReference type="Proteomes" id="UP001500642">
    <property type="component" value="Unassembled WGS sequence"/>
</dbReference>
<feature type="region of interest" description="Disordered" evidence="1">
    <location>
        <begin position="171"/>
        <end position="215"/>
    </location>
</feature>
<evidence type="ECO:0000256" key="1">
    <source>
        <dbReference type="SAM" id="MobiDB-lite"/>
    </source>
</evidence>
<feature type="region of interest" description="Disordered" evidence="1">
    <location>
        <begin position="1"/>
        <end position="23"/>
    </location>
</feature>
<dbReference type="InterPro" id="IPR000835">
    <property type="entry name" value="HTH_MarR-typ"/>
</dbReference>
<keyword evidence="4" id="KW-1185">Reference proteome</keyword>
<dbReference type="Gene3D" id="1.10.10.10">
    <property type="entry name" value="Winged helix-like DNA-binding domain superfamily/Winged helix DNA-binding domain"/>
    <property type="match status" value="1"/>
</dbReference>
<dbReference type="PANTHER" id="PTHR33164:SF106">
    <property type="entry name" value="TRANSCRIPTIONAL REGULATORY PROTEIN"/>
    <property type="match status" value="1"/>
</dbReference>
<accession>A0ABP8J8S3</accession>
<dbReference type="InterPro" id="IPR039422">
    <property type="entry name" value="MarR/SlyA-like"/>
</dbReference>
<feature type="domain" description="HTH marR-type" evidence="2">
    <location>
        <begin position="47"/>
        <end position="151"/>
    </location>
</feature>
<dbReference type="EMBL" id="BAABGL010000004">
    <property type="protein sequence ID" value="GAA4386994.1"/>
    <property type="molecule type" value="Genomic_DNA"/>
</dbReference>
<sequence length="215" mass="23381">MVEHLPDDTAAAGAPADSRSPHRHETGFSSLFLLQKFTVESERYFETVRRTEHMGHTDVHAVNAVIEADRRGYPITPTDLRRRLVLSGPATSAVIDRLVRNGHLTRHRSDADQRAVNLHATEKARQQGADMFAPLVEHMMRVMRGVHPDDIEMFDALIVMLTRAVQHAQEEVAAGQAERGPAAPDAADTSATDEADTTIPDEAGPSAPDADGGPA</sequence>
<dbReference type="SUPFAM" id="SSF46785">
    <property type="entry name" value="Winged helix' DNA-binding domain"/>
    <property type="match status" value="1"/>
</dbReference>
<dbReference type="PRINTS" id="PR00598">
    <property type="entry name" value="HTHMARR"/>
</dbReference>
<name>A0ABP8J8S3_9MICO</name>
<protein>
    <recommendedName>
        <fullName evidence="2">HTH marR-type domain-containing protein</fullName>
    </recommendedName>
</protein>